<organism evidence="2 3">
    <name type="scientific">Halobacterium litoreum</name>
    <dbReference type="NCBI Taxonomy" id="2039234"/>
    <lineage>
        <taxon>Archaea</taxon>
        <taxon>Methanobacteriati</taxon>
        <taxon>Methanobacteriota</taxon>
        <taxon>Stenosarchaea group</taxon>
        <taxon>Halobacteria</taxon>
        <taxon>Halobacteriales</taxon>
        <taxon>Halobacteriaceae</taxon>
        <taxon>Halobacterium</taxon>
    </lineage>
</organism>
<feature type="transmembrane region" description="Helical" evidence="1">
    <location>
        <begin position="223"/>
        <end position="241"/>
    </location>
</feature>
<feature type="transmembrane region" description="Helical" evidence="1">
    <location>
        <begin position="136"/>
        <end position="154"/>
    </location>
</feature>
<keyword evidence="1" id="KW-1133">Transmembrane helix</keyword>
<dbReference type="PANTHER" id="PTHR37308:SF1">
    <property type="entry name" value="POLYPRENYL-PHOSPHATE TRANSPORTER"/>
    <property type="match status" value="1"/>
</dbReference>
<keyword evidence="1" id="KW-0472">Membrane</keyword>
<dbReference type="InterPro" id="IPR007163">
    <property type="entry name" value="VCA0040-like"/>
</dbReference>
<dbReference type="Proteomes" id="UP001595660">
    <property type="component" value="Unassembled WGS sequence"/>
</dbReference>
<gene>
    <name evidence="2" type="ORF">ACFOKC_01480</name>
</gene>
<dbReference type="Pfam" id="PF04018">
    <property type="entry name" value="VCA0040-like"/>
    <property type="match status" value="1"/>
</dbReference>
<feature type="transmembrane region" description="Helical" evidence="1">
    <location>
        <begin position="280"/>
        <end position="303"/>
    </location>
</feature>
<feature type="transmembrane region" description="Helical" evidence="1">
    <location>
        <begin position="253"/>
        <end position="274"/>
    </location>
</feature>
<feature type="transmembrane region" description="Helical" evidence="1">
    <location>
        <begin position="81"/>
        <end position="102"/>
    </location>
</feature>
<keyword evidence="3" id="KW-1185">Reference proteome</keyword>
<comment type="caution">
    <text evidence="2">The sequence shown here is derived from an EMBL/GenBank/DDBJ whole genome shotgun (WGS) entry which is preliminary data.</text>
</comment>
<dbReference type="EMBL" id="JBHRWN010000002">
    <property type="protein sequence ID" value="MFC3476388.1"/>
    <property type="molecule type" value="Genomic_DNA"/>
</dbReference>
<name>A0ABD5NAN6_9EURY</name>
<feature type="transmembrane region" description="Helical" evidence="1">
    <location>
        <begin position="109"/>
        <end position="130"/>
    </location>
</feature>
<evidence type="ECO:0000256" key="1">
    <source>
        <dbReference type="SAM" id="Phobius"/>
    </source>
</evidence>
<keyword evidence="1" id="KW-0812">Transmembrane</keyword>
<dbReference type="PANTHER" id="PTHR37308">
    <property type="entry name" value="INTEGRAL MEMBRANE PROTEIN"/>
    <property type="match status" value="1"/>
</dbReference>
<protein>
    <submittedName>
        <fullName evidence="2">DUF368 domain-containing protein</fullName>
    </submittedName>
</protein>
<sequence length="312" mass="31486">MTSARDWVAVYLKGAAMGAADAVPGVSGGTIALITGIYERLVGAIAALDPREALSLLALVPRLGSASAREEFAGALADMEVPFLLVLGVGVLSSVVTVANVVHVAINDYTGLTFAFFLGLIAASVVVLVGEVEVDTPGRIAAGVFGFAFAFLLSGQAQADVLPGGVAVMVVVGAFAICAMVLPGVSGSLILLTVGKYDVMTGAVSDATDAIFDAQFADAVEPVTTLVAFMAGALVGILSFARAVEWALEHYRAATLTFLVALMAGALRAPAIRISDATGAWNAGTVAPLVVAAVVGAGLVLALDATTDDLDY</sequence>
<evidence type="ECO:0000313" key="2">
    <source>
        <dbReference type="EMBL" id="MFC3476388.1"/>
    </source>
</evidence>
<proteinExistence type="predicted"/>
<dbReference type="RefSeq" id="WP_232572461.1">
    <property type="nucleotide sequence ID" value="NZ_CP089466.1"/>
</dbReference>
<reference evidence="2 3" key="1">
    <citation type="journal article" date="2019" name="Int. J. Syst. Evol. Microbiol.">
        <title>The Global Catalogue of Microorganisms (GCM) 10K type strain sequencing project: providing services to taxonomists for standard genome sequencing and annotation.</title>
        <authorList>
            <consortium name="The Broad Institute Genomics Platform"/>
            <consortium name="The Broad Institute Genome Sequencing Center for Infectious Disease"/>
            <person name="Wu L."/>
            <person name="Ma J."/>
        </authorList>
    </citation>
    <scope>NUCLEOTIDE SEQUENCE [LARGE SCALE GENOMIC DNA]</scope>
    <source>
        <strain evidence="2 3">CGMCC 1.12562</strain>
    </source>
</reference>
<feature type="transmembrane region" description="Helical" evidence="1">
    <location>
        <begin position="166"/>
        <end position="192"/>
    </location>
</feature>
<evidence type="ECO:0000313" key="3">
    <source>
        <dbReference type="Proteomes" id="UP001595660"/>
    </source>
</evidence>
<dbReference type="AlphaFoldDB" id="A0ABD5NAN6"/>
<accession>A0ABD5NAN6</accession>
<dbReference type="GeneID" id="69117703"/>